<organism evidence="5">
    <name type="scientific">Boseongicola sp. SB0664_bin_43</name>
    <dbReference type="NCBI Taxonomy" id="2604844"/>
    <lineage>
        <taxon>Bacteria</taxon>
        <taxon>Pseudomonadati</taxon>
        <taxon>Pseudomonadota</taxon>
        <taxon>Alphaproteobacteria</taxon>
        <taxon>Rhodobacterales</taxon>
        <taxon>Paracoccaceae</taxon>
        <taxon>Boseongicola</taxon>
    </lineage>
</organism>
<evidence type="ECO:0000256" key="2">
    <source>
        <dbReference type="PIRSR" id="PIRSR605511-1"/>
    </source>
</evidence>
<feature type="binding site" evidence="3">
    <location>
        <position position="95"/>
    </location>
    <ligand>
        <name>substrate</name>
    </ligand>
</feature>
<dbReference type="InterPro" id="IPR005511">
    <property type="entry name" value="SMP-30"/>
</dbReference>
<feature type="binding site" evidence="3">
    <location>
        <position position="142"/>
    </location>
    <ligand>
        <name>a divalent metal cation</name>
        <dbReference type="ChEBI" id="CHEBI:60240"/>
    </ligand>
</feature>
<evidence type="ECO:0000259" key="4">
    <source>
        <dbReference type="Pfam" id="PF08450"/>
    </source>
</evidence>
<evidence type="ECO:0000256" key="1">
    <source>
        <dbReference type="ARBA" id="ARBA00008853"/>
    </source>
</evidence>
<protein>
    <submittedName>
        <fullName evidence="5">SMP-30/gluconolactonase/LRE family protein</fullName>
    </submittedName>
</protein>
<dbReference type="AlphaFoldDB" id="A0A6B0Y3Z9"/>
<feature type="binding site" evidence="3">
    <location>
        <position position="97"/>
    </location>
    <ligand>
        <name>substrate</name>
    </ligand>
</feature>
<dbReference type="Gene3D" id="2.120.10.30">
    <property type="entry name" value="TolB, C-terminal domain"/>
    <property type="match status" value="1"/>
</dbReference>
<dbReference type="GO" id="GO:0005509">
    <property type="term" value="F:calcium ion binding"/>
    <property type="evidence" value="ECO:0007669"/>
    <property type="project" value="TreeGrafter"/>
</dbReference>
<comment type="similarity">
    <text evidence="1">Belongs to the SMP-30/CGR1 family.</text>
</comment>
<dbReference type="SUPFAM" id="SSF63829">
    <property type="entry name" value="Calcium-dependent phosphotriesterase"/>
    <property type="match status" value="1"/>
</dbReference>
<reference evidence="5" key="1">
    <citation type="submission" date="2019-09" db="EMBL/GenBank/DDBJ databases">
        <title>Characterisation of the sponge microbiome using genome-centric metagenomics.</title>
        <authorList>
            <person name="Engelberts J.P."/>
            <person name="Robbins S.J."/>
            <person name="De Goeij J.M."/>
            <person name="Aranda M."/>
            <person name="Bell S.C."/>
            <person name="Webster N.S."/>
        </authorList>
    </citation>
    <scope>NUCLEOTIDE SEQUENCE</scope>
    <source>
        <strain evidence="5">SB0664_bin_43</strain>
    </source>
</reference>
<keyword evidence="3" id="KW-0862">Zinc</keyword>
<dbReference type="InterPro" id="IPR011042">
    <property type="entry name" value="6-blade_b-propeller_TolB-like"/>
</dbReference>
<evidence type="ECO:0000256" key="3">
    <source>
        <dbReference type="PIRSR" id="PIRSR605511-2"/>
    </source>
</evidence>
<gene>
    <name evidence="5" type="ORF">F4Y60_12745</name>
</gene>
<comment type="cofactor">
    <cofactor evidence="3">
        <name>Zn(2+)</name>
        <dbReference type="ChEBI" id="CHEBI:29105"/>
    </cofactor>
    <text evidence="3">Binds 1 divalent metal cation per subunit.</text>
</comment>
<evidence type="ECO:0000313" key="5">
    <source>
        <dbReference type="EMBL" id="MXY34925.1"/>
    </source>
</evidence>
<proteinExistence type="inferred from homology"/>
<dbReference type="PANTHER" id="PTHR10907:SF47">
    <property type="entry name" value="REGUCALCIN"/>
    <property type="match status" value="1"/>
</dbReference>
<dbReference type="EMBL" id="VXRY01000525">
    <property type="protein sequence ID" value="MXY34925.1"/>
    <property type="molecule type" value="Genomic_DNA"/>
</dbReference>
<sequence>MSEVYDETACDLGEGPLWHPGRQQLYWFDILGARLHTREDGRSRSVQFDELVSAAGWVSDTELLIASETRLFLFDVERERCEDVEGLEAGDPDTRSNDGRADPWGGFWIGTMGKRKGRGAGAIYRYYRGELRKLYPGITIPNSICFRPSLAGAFFADTPTGKIMRQDLDAGHGWPEGDPTVFLDLTADGLHPDGSVVDAAGNLWNAQWGAWRVACYGPDGDFQTAVEFDAAHTSCPAFGGPGLSTLYCTTAREDLSEVTKARSDRHGMTFAEADAGIGQAEHRVLL</sequence>
<dbReference type="InterPro" id="IPR013658">
    <property type="entry name" value="SGL"/>
</dbReference>
<feature type="binding site" evidence="3">
    <location>
        <position position="193"/>
    </location>
    <ligand>
        <name>a divalent metal cation</name>
        <dbReference type="ChEBI" id="CHEBI:60240"/>
    </ligand>
</feature>
<dbReference type="PRINTS" id="PR01790">
    <property type="entry name" value="SMP30FAMILY"/>
</dbReference>
<feature type="domain" description="SMP-30/Gluconolactonase/LRE-like region" evidence="4">
    <location>
        <begin position="12"/>
        <end position="252"/>
    </location>
</feature>
<comment type="caution">
    <text evidence="5">The sequence shown here is derived from an EMBL/GenBank/DDBJ whole genome shotgun (WGS) entry which is preliminary data.</text>
</comment>
<accession>A0A6B0Y3Z9</accession>
<dbReference type="GO" id="GO:0004341">
    <property type="term" value="F:gluconolactonase activity"/>
    <property type="evidence" value="ECO:0007669"/>
    <property type="project" value="TreeGrafter"/>
</dbReference>
<name>A0A6B0Y3Z9_9RHOB</name>
<keyword evidence="3" id="KW-0479">Metal-binding</keyword>
<feature type="active site" description="Proton donor/acceptor" evidence="2">
    <location>
        <position position="193"/>
    </location>
</feature>
<dbReference type="GO" id="GO:0019853">
    <property type="term" value="P:L-ascorbic acid biosynthetic process"/>
    <property type="evidence" value="ECO:0007669"/>
    <property type="project" value="TreeGrafter"/>
</dbReference>
<feature type="binding site" evidence="3">
    <location>
        <position position="14"/>
    </location>
    <ligand>
        <name>a divalent metal cation</name>
        <dbReference type="ChEBI" id="CHEBI:60240"/>
    </ligand>
</feature>
<dbReference type="Pfam" id="PF08450">
    <property type="entry name" value="SGL"/>
    <property type="match status" value="1"/>
</dbReference>
<dbReference type="PANTHER" id="PTHR10907">
    <property type="entry name" value="REGUCALCIN"/>
    <property type="match status" value="1"/>
</dbReference>